<evidence type="ECO:0000256" key="9">
    <source>
        <dbReference type="ARBA" id="ARBA00023180"/>
    </source>
</evidence>
<evidence type="ECO:0000256" key="11">
    <source>
        <dbReference type="ARBA" id="ARBA00023306"/>
    </source>
</evidence>
<name>A0AAV7KX18_PLEWA</name>
<feature type="domain" description="Retinoblastoma-associated protein N-terminal" evidence="19">
    <location>
        <begin position="69"/>
        <end position="211"/>
    </location>
</feature>
<dbReference type="Pfam" id="PF11934">
    <property type="entry name" value="DUF3452"/>
    <property type="match status" value="1"/>
</dbReference>
<evidence type="ECO:0000256" key="5">
    <source>
        <dbReference type="ARBA" id="ARBA00022853"/>
    </source>
</evidence>
<evidence type="ECO:0000256" key="12">
    <source>
        <dbReference type="ARBA" id="ARBA00056129"/>
    </source>
</evidence>
<evidence type="ECO:0000313" key="22">
    <source>
        <dbReference type="EMBL" id="KAJ1083124.1"/>
    </source>
</evidence>
<evidence type="ECO:0000256" key="6">
    <source>
        <dbReference type="ARBA" id="ARBA00023015"/>
    </source>
</evidence>
<comment type="similarity">
    <text evidence="2">Belongs to the retinoblastoma protein (RB) family.</text>
</comment>
<proteinExistence type="inferred from homology"/>
<dbReference type="GO" id="GO:0005667">
    <property type="term" value="C:transcription regulator complex"/>
    <property type="evidence" value="ECO:0007669"/>
    <property type="project" value="TreeGrafter"/>
</dbReference>
<dbReference type="InterPro" id="IPR015030">
    <property type="entry name" value="RB_C"/>
</dbReference>
<keyword evidence="7" id="KW-0238">DNA-binding</keyword>
<evidence type="ECO:0000256" key="14">
    <source>
        <dbReference type="ARBA" id="ARBA00076028"/>
    </source>
</evidence>
<evidence type="ECO:0000256" key="7">
    <source>
        <dbReference type="ARBA" id="ARBA00023125"/>
    </source>
</evidence>
<dbReference type="InterPro" id="IPR024599">
    <property type="entry name" value="RB_N"/>
</dbReference>
<evidence type="ECO:0000256" key="3">
    <source>
        <dbReference type="ARBA" id="ARBA00022491"/>
    </source>
</evidence>
<dbReference type="FunFam" id="1.10.472.140:FF:000001">
    <property type="entry name" value="Retinoblastoma-like 2, isoform CRA_a"/>
    <property type="match status" value="1"/>
</dbReference>
<dbReference type="InterPro" id="IPR036915">
    <property type="entry name" value="Cyclin-like_sf"/>
</dbReference>
<dbReference type="Pfam" id="PF01857">
    <property type="entry name" value="RB_B"/>
    <property type="match status" value="1"/>
</dbReference>
<feature type="compositionally biased region" description="Pro residues" evidence="17">
    <location>
        <begin position="934"/>
        <end position="944"/>
    </location>
</feature>
<dbReference type="InterPro" id="IPR002720">
    <property type="entry name" value="RB_A"/>
</dbReference>
<reference evidence="22" key="1">
    <citation type="journal article" date="2022" name="bioRxiv">
        <title>Sequencing and chromosome-scale assembly of the giantPleurodeles waltlgenome.</title>
        <authorList>
            <person name="Brown T."/>
            <person name="Elewa A."/>
            <person name="Iarovenko S."/>
            <person name="Subramanian E."/>
            <person name="Araus A.J."/>
            <person name="Petzold A."/>
            <person name="Susuki M."/>
            <person name="Suzuki K.-i.T."/>
            <person name="Hayashi T."/>
            <person name="Toyoda A."/>
            <person name="Oliveira C."/>
            <person name="Osipova E."/>
            <person name="Leigh N.D."/>
            <person name="Simon A."/>
            <person name="Yun M.H."/>
        </authorList>
    </citation>
    <scope>NUCLEOTIDE SEQUENCE</scope>
    <source>
        <strain evidence="22">20211129_DDA</strain>
        <tissue evidence="22">Liver</tissue>
    </source>
</reference>
<dbReference type="GO" id="GO:0000785">
    <property type="term" value="C:chromatin"/>
    <property type="evidence" value="ECO:0007669"/>
    <property type="project" value="TreeGrafter"/>
</dbReference>
<evidence type="ECO:0000259" key="18">
    <source>
        <dbReference type="SMART" id="SM00385"/>
    </source>
</evidence>
<dbReference type="PANTHER" id="PTHR13742">
    <property type="entry name" value="RETINOBLASTOMA-ASSOCIATED PROTEIN RB -RELATED"/>
    <property type="match status" value="1"/>
</dbReference>
<feature type="region of interest" description="Disordered" evidence="17">
    <location>
        <begin position="895"/>
        <end position="958"/>
    </location>
</feature>
<comment type="caution">
    <text evidence="22">The sequence shown here is derived from an EMBL/GenBank/DDBJ whole genome shotgun (WGS) entry which is preliminary data.</text>
</comment>
<dbReference type="SUPFAM" id="SSF47954">
    <property type="entry name" value="Cyclin-like"/>
    <property type="match status" value="2"/>
</dbReference>
<keyword evidence="8" id="KW-0804">Transcription</keyword>
<evidence type="ECO:0000259" key="21">
    <source>
        <dbReference type="SMART" id="SM01369"/>
    </source>
</evidence>
<dbReference type="GO" id="GO:0000977">
    <property type="term" value="F:RNA polymerase II transcription regulatory region sequence-specific DNA binding"/>
    <property type="evidence" value="ECO:0007669"/>
    <property type="project" value="TreeGrafter"/>
</dbReference>
<keyword evidence="5" id="KW-0156">Chromatin regulator</keyword>
<dbReference type="EMBL" id="JANPWB010000016">
    <property type="protein sequence ID" value="KAJ1083124.1"/>
    <property type="molecule type" value="Genomic_DNA"/>
</dbReference>
<keyword evidence="3" id="KW-0678">Repressor</keyword>
<dbReference type="GO" id="GO:0005634">
    <property type="term" value="C:nucleus"/>
    <property type="evidence" value="ECO:0007669"/>
    <property type="project" value="UniProtKB-SubCell"/>
</dbReference>
<evidence type="ECO:0000256" key="17">
    <source>
        <dbReference type="SAM" id="MobiDB-lite"/>
    </source>
</evidence>
<sequence>MTEGEDEASQGQQELETERRFQELCSTLNMDERAKSEAWDNYQSMSKNYTLEGDALHWLVCALYVACRKSVPTISKGTVEGNYVSLTRILRCSGQSLIEFFNKMKKWEDMANLPREFRERTEKLERNFTVSAVIFKKYEPIFYDIFKRHQEESTRPHRGRKQRRHPCTVSEVFSFCWVLFVHAKGNFPKISDDLVNSYHLLLCALDLVYGNVLQCPNRKDLLNPNFKGLPEEFHTKDYKPTVDPPCIIEKLCGLHDGILLEAKGVKEHFWKPYIRKLFEKKIFKGKEENLTGFLDSGTFGDNLKSINKVYEEYVLSVGNLDERIFLGEDAGQEIGTLTRCLGTGSGMETPERAQMKHNLQQHFDKAKTLKISTPLTGRKYIKESNPYVTPVSTATHSVSRLHSMLTGLKNSPSEKLLQSLRTSTRDFSQSISERLKELHEIFCQRTPCDGEENNYSKDVASKYFRLAEVLYYKILETIIEQERRRVGDSHLSGILEQEVLHKSLLCCCLEVVTFSYKPPGTFPSIIELFDVPAFHFYKVIEIVIRAEDGLCREVVKHLNKIEEQILESMAWKVESPLWDKIRENENRVPTCEEVMPAHYFEEPSGNSVADSPLTPRRVNEIRAETGVVGRGSPATLLDRYSSPVASSTRRRLFVDSDTSPETGTPTQIPQAPVVNTVPVQSMMAEAMSVTPGQTLLTMATATVTANNGQTVTIPVQGIANENGGITFFPVQVNISGQPQAIANSIQPLTAQSLTGSLTAQQMNVSGQVSVQQMSASHGMQPRQQPSRPRKANSITLFFRKVYHLASVRLRDLCMKLDIAEELMKKIWTCFEFSLVHCTDMMKERHLDQLLMCAVYVMAKVTKDDTSFHNIMCCYRTQPQASSHVYRRVLIRARRRRNSCSSDSSTQQNSPTGANRDTTSIDTSPVMRSSSTLPVPQPNSAPPTPTHLNSSNSDVEEEERGDLIQFYNKIYTEGIGAFASRYSQTNTQIEAPPLSPYPCTRFGSPRRVQLSQNHTIYISPHKSEDPLKLREKIFYYFSSSPSKTLKDINSMIKTGETPTKKRGIVLEDGNQSPAKRICPENHTALMRRLQDVANDRGSH</sequence>
<keyword evidence="4" id="KW-0597">Phosphoprotein</keyword>
<evidence type="ECO:0000256" key="16">
    <source>
        <dbReference type="ARBA" id="ARBA00081550"/>
    </source>
</evidence>
<dbReference type="InterPro" id="IPR013763">
    <property type="entry name" value="Cyclin-like_dom"/>
</dbReference>
<dbReference type="AlphaFoldDB" id="A0AAV7KX18"/>
<protein>
    <recommendedName>
        <fullName evidence="13">Retinoblastoma-like protein 2</fullName>
    </recommendedName>
    <alternativeName>
        <fullName evidence="15">130 kDa retinoblastoma-associated protein</fullName>
    </alternativeName>
    <alternativeName>
        <fullName evidence="14">Retinoblastoma-related protein 2</fullName>
    </alternativeName>
    <alternativeName>
        <fullName evidence="16">pRb2</fullName>
    </alternativeName>
</protein>
<dbReference type="Pfam" id="PF01858">
    <property type="entry name" value="RB_A"/>
    <property type="match status" value="1"/>
</dbReference>
<evidence type="ECO:0000313" key="23">
    <source>
        <dbReference type="Proteomes" id="UP001066276"/>
    </source>
</evidence>
<keyword evidence="11" id="KW-0131">Cell cycle</keyword>
<feature type="domain" description="Retinoblastoma-associated protein A-box" evidence="20">
    <location>
        <begin position="389"/>
        <end position="581"/>
    </location>
</feature>
<keyword evidence="10" id="KW-0539">Nucleus</keyword>
<evidence type="ECO:0000256" key="2">
    <source>
        <dbReference type="ARBA" id="ARBA00009475"/>
    </source>
</evidence>
<dbReference type="Gene3D" id="1.10.472.140">
    <property type="match status" value="1"/>
</dbReference>
<dbReference type="InterPro" id="IPR002719">
    <property type="entry name" value="RB_B"/>
</dbReference>
<gene>
    <name evidence="22" type="ORF">NDU88_003284</name>
</gene>
<dbReference type="Gene3D" id="1.10.472.10">
    <property type="entry name" value="Cyclin-like"/>
    <property type="match status" value="3"/>
</dbReference>
<keyword evidence="9" id="KW-0325">Glycoprotein</keyword>
<dbReference type="SMART" id="SM01367">
    <property type="entry name" value="DUF3452"/>
    <property type="match status" value="1"/>
</dbReference>
<evidence type="ECO:0000256" key="15">
    <source>
        <dbReference type="ARBA" id="ARBA00077146"/>
    </source>
</evidence>
<keyword evidence="23" id="KW-1185">Reference proteome</keyword>
<comment type="function">
    <text evidence="12">Key regulator of entry into cell division. Directly involved in heterochromatin formation by maintaining overall chromatin structure and, in particular, that of constitutive heterochromatin by stabilizing histone methylation. Recruits and targets histone methyltransferases KMT5B and KMT5C, leading to epigenetic transcriptional repression. Controls histone H4 'Lys-20' trimethylation. Probably acts as a transcription repressor by recruiting chromatin-modifying enzymes to promoters. Potent inhibitor of E2F-mediated trans-activation, associates preferentially with E2F5. Binds to cyclins A and E. Binds to and may be involved in the transforming capacity of the adenovirus E1A protein. May act as a tumor suppressor.</text>
</comment>
<dbReference type="GO" id="GO:0030154">
    <property type="term" value="P:cell differentiation"/>
    <property type="evidence" value="ECO:0007669"/>
    <property type="project" value="TreeGrafter"/>
</dbReference>
<dbReference type="InterPro" id="IPR028309">
    <property type="entry name" value="RB_fam"/>
</dbReference>
<evidence type="ECO:0000256" key="4">
    <source>
        <dbReference type="ARBA" id="ARBA00022553"/>
    </source>
</evidence>
<feature type="domain" description="Cyclin-like" evidence="18">
    <location>
        <begin position="19"/>
        <end position="106"/>
    </location>
</feature>
<dbReference type="SMART" id="SM00385">
    <property type="entry name" value="CYCLIN"/>
    <property type="match status" value="2"/>
</dbReference>
<dbReference type="SMART" id="SM01369">
    <property type="entry name" value="Rb_C"/>
    <property type="match status" value="1"/>
</dbReference>
<dbReference type="FunFam" id="1.10.472.10:FF:000048">
    <property type="entry name" value="Retinoblastoma-like 2, isoform CRA_a"/>
    <property type="match status" value="1"/>
</dbReference>
<dbReference type="SMART" id="SM01368">
    <property type="entry name" value="RB_A"/>
    <property type="match status" value="1"/>
</dbReference>
<comment type="subcellular location">
    <subcellularLocation>
        <location evidence="1">Nucleus</location>
    </subcellularLocation>
</comment>
<evidence type="ECO:0000259" key="20">
    <source>
        <dbReference type="SMART" id="SM01368"/>
    </source>
</evidence>
<evidence type="ECO:0000256" key="13">
    <source>
        <dbReference type="ARBA" id="ARBA00071619"/>
    </source>
</evidence>
<dbReference type="Proteomes" id="UP001066276">
    <property type="component" value="Chromosome 12"/>
</dbReference>
<evidence type="ECO:0000256" key="10">
    <source>
        <dbReference type="ARBA" id="ARBA00023242"/>
    </source>
</evidence>
<organism evidence="22 23">
    <name type="scientific">Pleurodeles waltl</name>
    <name type="common">Iberian ribbed newt</name>
    <dbReference type="NCBI Taxonomy" id="8319"/>
    <lineage>
        <taxon>Eukaryota</taxon>
        <taxon>Metazoa</taxon>
        <taxon>Chordata</taxon>
        <taxon>Craniata</taxon>
        <taxon>Vertebrata</taxon>
        <taxon>Euteleostomi</taxon>
        <taxon>Amphibia</taxon>
        <taxon>Batrachia</taxon>
        <taxon>Caudata</taxon>
        <taxon>Salamandroidea</taxon>
        <taxon>Salamandridae</taxon>
        <taxon>Pleurodelinae</taxon>
        <taxon>Pleurodeles</taxon>
    </lineage>
</organism>
<dbReference type="FunFam" id="1.10.472.10:FF:000049">
    <property type="entry name" value="Retinoblastoma-like 2, isoform CRA_a"/>
    <property type="match status" value="1"/>
</dbReference>
<evidence type="ECO:0000256" key="8">
    <source>
        <dbReference type="ARBA" id="ARBA00023163"/>
    </source>
</evidence>
<feature type="domain" description="Retinoblastoma-associated protein C-terminal" evidence="21">
    <location>
        <begin position="978"/>
        <end position="1098"/>
    </location>
</feature>
<accession>A0AAV7KX18</accession>
<dbReference type="PANTHER" id="PTHR13742:SF8">
    <property type="entry name" value="RETINOBLASTOMA-LIKE PROTEIN 2"/>
    <property type="match status" value="1"/>
</dbReference>
<feature type="domain" description="Cyclin-like" evidence="18">
    <location>
        <begin position="807"/>
        <end position="971"/>
    </location>
</feature>
<dbReference type="GO" id="GO:0006325">
    <property type="term" value="P:chromatin organization"/>
    <property type="evidence" value="ECO:0007669"/>
    <property type="project" value="UniProtKB-KW"/>
</dbReference>
<evidence type="ECO:0000259" key="19">
    <source>
        <dbReference type="SMART" id="SM01367"/>
    </source>
</evidence>
<dbReference type="GO" id="GO:2000134">
    <property type="term" value="P:negative regulation of G1/S transition of mitotic cell cycle"/>
    <property type="evidence" value="ECO:0007669"/>
    <property type="project" value="TreeGrafter"/>
</dbReference>
<keyword evidence="6" id="KW-0805">Transcription regulation</keyword>
<evidence type="ECO:0000256" key="1">
    <source>
        <dbReference type="ARBA" id="ARBA00004123"/>
    </source>
</evidence>
<dbReference type="GO" id="GO:0006357">
    <property type="term" value="P:regulation of transcription by RNA polymerase II"/>
    <property type="evidence" value="ECO:0007669"/>
    <property type="project" value="InterPro"/>
</dbReference>
<feature type="compositionally biased region" description="Polar residues" evidence="17">
    <location>
        <begin position="905"/>
        <end position="933"/>
    </location>
</feature>